<name>A0ACC4NS55_9VIBR</name>
<proteinExistence type="predicted"/>
<evidence type="ECO:0000313" key="2">
    <source>
        <dbReference type="Proteomes" id="UP000030421"/>
    </source>
</evidence>
<dbReference type="EMBL" id="JRWR01000025">
    <property type="protein sequence ID" value="KHD23307.1"/>
    <property type="molecule type" value="Genomic_DNA"/>
</dbReference>
<gene>
    <name evidence="1" type="ORF">NM09_18890</name>
</gene>
<accession>A0ACC4NS55</accession>
<comment type="caution">
    <text evidence="1">The sequence shown here is derived from an EMBL/GenBank/DDBJ whole genome shotgun (WGS) entry which is preliminary data.</text>
</comment>
<organism evidence="1 2">
    <name type="scientific">Vibrio caribbeanicus</name>
    <dbReference type="NCBI Taxonomy" id="701175"/>
    <lineage>
        <taxon>Bacteria</taxon>
        <taxon>Pseudomonadati</taxon>
        <taxon>Pseudomonadota</taxon>
        <taxon>Gammaproteobacteria</taxon>
        <taxon>Vibrionales</taxon>
        <taxon>Vibrionaceae</taxon>
        <taxon>Vibrio</taxon>
    </lineage>
</organism>
<dbReference type="Proteomes" id="UP000030421">
    <property type="component" value="Unassembled WGS sequence"/>
</dbReference>
<protein>
    <submittedName>
        <fullName evidence="1">Uncharacterized protein</fullName>
    </submittedName>
</protein>
<evidence type="ECO:0000313" key="1">
    <source>
        <dbReference type="EMBL" id="KHD23307.1"/>
    </source>
</evidence>
<reference evidence="1" key="1">
    <citation type="submission" date="2014-10" db="EMBL/GenBank/DDBJ databases">
        <title>Genome sequencing of Vibrio caribbeanicus T14.</title>
        <authorList>
            <person name="Chan K.-G."/>
            <person name="Mohamad N.I."/>
        </authorList>
    </citation>
    <scope>NUCLEOTIDE SEQUENCE</scope>
    <source>
        <strain evidence="1">T14</strain>
    </source>
</reference>
<sequence>MMNFFKTISVALSAALLFGCALPAQVKNMKVDGAVNHQYDENLTKSVSIDKVSGGKWTNPLLQSEIGNDDFSTALKSSLQSQQLLAETENSVYALSADIVEVDQPLAGLYMTVTSSIQYRLIEKTTGKVLFNELITAAFTASTDDAFDGMQRLKIANEGSAKANIAQFLSKLSKLDVANASIELAK</sequence>
<keyword evidence="2" id="KW-1185">Reference proteome</keyword>